<dbReference type="EMBL" id="MU004230">
    <property type="protein sequence ID" value="KAF2674029.1"/>
    <property type="molecule type" value="Genomic_DNA"/>
</dbReference>
<name>A0A6A6UP15_9PEZI</name>
<keyword evidence="7" id="KW-1185">Reference proteome</keyword>
<dbReference type="GO" id="GO:0005634">
    <property type="term" value="C:nucleus"/>
    <property type="evidence" value="ECO:0007669"/>
    <property type="project" value="UniProtKB-SubCell"/>
</dbReference>
<proteinExistence type="predicted"/>
<feature type="compositionally biased region" description="Polar residues" evidence="4">
    <location>
        <begin position="130"/>
        <end position="139"/>
    </location>
</feature>
<dbReference type="Proteomes" id="UP000799302">
    <property type="component" value="Unassembled WGS sequence"/>
</dbReference>
<dbReference type="AlphaFoldDB" id="A0A6A6UP15"/>
<keyword evidence="3" id="KW-0175">Coiled coil</keyword>
<feature type="region of interest" description="Disordered" evidence="4">
    <location>
        <begin position="75"/>
        <end position="139"/>
    </location>
</feature>
<sequence>MPQTKDNERVMRGVSNSNLPPSIEGAYYKKSIEIKRRIDEIEHNNDKRRSNLERVNRDVQKLRLERALLIDMVKRGVAGKSALSDKSDSPPPTPQEKPTRLKRKTKGGTPPTDGPSALMTSPAASGLAAGQQSTTPKEAYVNSTEDLNALEEDVPMEDTPAESYSAGFTAVNQNAA</sequence>
<dbReference type="InterPro" id="IPR056513">
    <property type="entry name" value="INO80F"/>
</dbReference>
<evidence type="ECO:0000256" key="3">
    <source>
        <dbReference type="SAM" id="Coils"/>
    </source>
</evidence>
<evidence type="ECO:0000256" key="4">
    <source>
        <dbReference type="SAM" id="MobiDB-lite"/>
    </source>
</evidence>
<gene>
    <name evidence="6" type="ORF">BT63DRAFT_419343</name>
</gene>
<feature type="domain" description="INO80 complex subunit F" evidence="5">
    <location>
        <begin position="27"/>
        <end position="71"/>
    </location>
</feature>
<evidence type="ECO:0000256" key="2">
    <source>
        <dbReference type="ARBA" id="ARBA00023242"/>
    </source>
</evidence>
<keyword evidence="2" id="KW-0539">Nucleus</keyword>
<organism evidence="6 7">
    <name type="scientific">Microthyrium microscopicum</name>
    <dbReference type="NCBI Taxonomy" id="703497"/>
    <lineage>
        <taxon>Eukaryota</taxon>
        <taxon>Fungi</taxon>
        <taxon>Dikarya</taxon>
        <taxon>Ascomycota</taxon>
        <taxon>Pezizomycotina</taxon>
        <taxon>Dothideomycetes</taxon>
        <taxon>Dothideomycetes incertae sedis</taxon>
        <taxon>Microthyriales</taxon>
        <taxon>Microthyriaceae</taxon>
        <taxon>Microthyrium</taxon>
    </lineage>
</organism>
<feature type="compositionally biased region" description="Basic and acidic residues" evidence="4">
    <location>
        <begin position="1"/>
        <end position="11"/>
    </location>
</feature>
<evidence type="ECO:0000313" key="7">
    <source>
        <dbReference type="Proteomes" id="UP000799302"/>
    </source>
</evidence>
<evidence type="ECO:0000256" key="1">
    <source>
        <dbReference type="ARBA" id="ARBA00004123"/>
    </source>
</evidence>
<evidence type="ECO:0000259" key="5">
    <source>
        <dbReference type="Pfam" id="PF24245"/>
    </source>
</evidence>
<dbReference type="Pfam" id="PF24245">
    <property type="entry name" value="INO80F"/>
    <property type="match status" value="1"/>
</dbReference>
<accession>A0A6A6UP15</accession>
<feature type="region of interest" description="Disordered" evidence="4">
    <location>
        <begin position="1"/>
        <end position="23"/>
    </location>
</feature>
<comment type="subcellular location">
    <subcellularLocation>
        <location evidence="1">Nucleus</location>
    </subcellularLocation>
</comment>
<dbReference type="OrthoDB" id="10070927at2759"/>
<feature type="coiled-coil region" evidence="3">
    <location>
        <begin position="38"/>
        <end position="72"/>
    </location>
</feature>
<protein>
    <recommendedName>
        <fullName evidence="5">INO80 complex subunit F domain-containing protein</fullName>
    </recommendedName>
</protein>
<reference evidence="6" key="1">
    <citation type="journal article" date="2020" name="Stud. Mycol.">
        <title>101 Dothideomycetes genomes: a test case for predicting lifestyles and emergence of pathogens.</title>
        <authorList>
            <person name="Haridas S."/>
            <person name="Albert R."/>
            <person name="Binder M."/>
            <person name="Bloem J."/>
            <person name="Labutti K."/>
            <person name="Salamov A."/>
            <person name="Andreopoulos B."/>
            <person name="Baker S."/>
            <person name="Barry K."/>
            <person name="Bills G."/>
            <person name="Bluhm B."/>
            <person name="Cannon C."/>
            <person name="Castanera R."/>
            <person name="Culley D."/>
            <person name="Daum C."/>
            <person name="Ezra D."/>
            <person name="Gonzalez J."/>
            <person name="Henrissat B."/>
            <person name="Kuo A."/>
            <person name="Liang C."/>
            <person name="Lipzen A."/>
            <person name="Lutzoni F."/>
            <person name="Magnuson J."/>
            <person name="Mondo S."/>
            <person name="Nolan M."/>
            <person name="Ohm R."/>
            <person name="Pangilinan J."/>
            <person name="Park H.-J."/>
            <person name="Ramirez L."/>
            <person name="Alfaro M."/>
            <person name="Sun H."/>
            <person name="Tritt A."/>
            <person name="Yoshinaga Y."/>
            <person name="Zwiers L.-H."/>
            <person name="Turgeon B."/>
            <person name="Goodwin S."/>
            <person name="Spatafora J."/>
            <person name="Crous P."/>
            <person name="Grigoriev I."/>
        </authorList>
    </citation>
    <scope>NUCLEOTIDE SEQUENCE</scope>
    <source>
        <strain evidence="6">CBS 115976</strain>
    </source>
</reference>
<evidence type="ECO:0000313" key="6">
    <source>
        <dbReference type="EMBL" id="KAF2674029.1"/>
    </source>
</evidence>